<dbReference type="EMBL" id="JADFTS010000007">
    <property type="protein sequence ID" value="KAF9596048.1"/>
    <property type="molecule type" value="Genomic_DNA"/>
</dbReference>
<organism evidence="1 2">
    <name type="scientific">Coptis chinensis</name>
    <dbReference type="NCBI Taxonomy" id="261450"/>
    <lineage>
        <taxon>Eukaryota</taxon>
        <taxon>Viridiplantae</taxon>
        <taxon>Streptophyta</taxon>
        <taxon>Embryophyta</taxon>
        <taxon>Tracheophyta</taxon>
        <taxon>Spermatophyta</taxon>
        <taxon>Magnoliopsida</taxon>
        <taxon>Ranunculales</taxon>
        <taxon>Ranunculaceae</taxon>
        <taxon>Coptidoideae</taxon>
        <taxon>Coptis</taxon>
    </lineage>
</organism>
<dbReference type="AlphaFoldDB" id="A0A835LHS3"/>
<gene>
    <name evidence="1" type="ORF">IFM89_006975</name>
</gene>
<protein>
    <submittedName>
        <fullName evidence="1">Uncharacterized protein</fullName>
    </submittedName>
</protein>
<evidence type="ECO:0000313" key="1">
    <source>
        <dbReference type="EMBL" id="KAF9596048.1"/>
    </source>
</evidence>
<reference evidence="1 2" key="1">
    <citation type="submission" date="2020-10" db="EMBL/GenBank/DDBJ databases">
        <title>The Coptis chinensis genome and diversification of protoberbering-type alkaloids.</title>
        <authorList>
            <person name="Wang B."/>
            <person name="Shu S."/>
            <person name="Song C."/>
            <person name="Liu Y."/>
        </authorList>
    </citation>
    <scope>NUCLEOTIDE SEQUENCE [LARGE SCALE GENOMIC DNA]</scope>
    <source>
        <strain evidence="1">HL-2020</strain>
        <tissue evidence="1">Leaf</tissue>
    </source>
</reference>
<comment type="caution">
    <text evidence="1">The sequence shown here is derived from an EMBL/GenBank/DDBJ whole genome shotgun (WGS) entry which is preliminary data.</text>
</comment>
<sequence length="164" mass="17899">MGPLKASATEQESILALRDQVFRIWGLLQSSEDFDPSMLQPIIQGTGAQVTENILCEEGFDAFYKLEDVVAIDINVPKQVVQRKQRLPATEASKTIPVEFSGGARGSTFVDTGEGISKLGRVEAGKSRIFEIMQNNKAIILILTCMTTETIRSPVLNGNQNASL</sequence>
<proteinExistence type="predicted"/>
<dbReference type="Proteomes" id="UP000631114">
    <property type="component" value="Unassembled WGS sequence"/>
</dbReference>
<name>A0A835LHS3_9MAGN</name>
<accession>A0A835LHS3</accession>
<keyword evidence="2" id="KW-1185">Reference proteome</keyword>
<evidence type="ECO:0000313" key="2">
    <source>
        <dbReference type="Proteomes" id="UP000631114"/>
    </source>
</evidence>